<proteinExistence type="predicted"/>
<evidence type="ECO:0000256" key="1">
    <source>
        <dbReference type="SAM" id="SignalP"/>
    </source>
</evidence>
<protein>
    <recommendedName>
        <fullName evidence="4">Porin family protein</fullName>
    </recommendedName>
</protein>
<dbReference type="RefSeq" id="WP_144332069.1">
    <property type="nucleotide sequence ID" value="NZ_VLPL01000002.1"/>
</dbReference>
<comment type="caution">
    <text evidence="2">The sequence shown here is derived from an EMBL/GenBank/DDBJ whole genome shotgun (WGS) entry which is preliminary data.</text>
</comment>
<dbReference type="EMBL" id="VLPL01000002">
    <property type="protein sequence ID" value="TSJ46532.1"/>
    <property type="molecule type" value="Genomic_DNA"/>
</dbReference>
<name>A0A556N2Z0_9FLAO</name>
<dbReference type="AlphaFoldDB" id="A0A556N2Z0"/>
<gene>
    <name evidence="2" type="ORF">FO442_05065</name>
</gene>
<keyword evidence="3" id="KW-1185">Reference proteome</keyword>
<evidence type="ECO:0000313" key="3">
    <source>
        <dbReference type="Proteomes" id="UP000316008"/>
    </source>
</evidence>
<feature type="signal peptide" evidence="1">
    <location>
        <begin position="1"/>
        <end position="22"/>
    </location>
</feature>
<evidence type="ECO:0000313" key="2">
    <source>
        <dbReference type="EMBL" id="TSJ46532.1"/>
    </source>
</evidence>
<sequence>MKKVRFMLLLATVGLFASNSRAQGFGGSGSKYLQLGLGYNQHYSLYSDYDRSYNTSYGAFNLQMEFGIHKYIGLGFIVGAEVSARTAGYYYGGVYAPGYIKPSNSPYWSVGVPIGFIANFHFLQLIADKAGKDFANKIDVYGGLNIGSGPVFRNVRKNYDNDPYYTSEVGALFFIGPHAGFRYFPSDKVGLYAEAGYGKSLITGGVIFKM</sequence>
<evidence type="ECO:0008006" key="4">
    <source>
        <dbReference type="Google" id="ProtNLM"/>
    </source>
</evidence>
<keyword evidence="1" id="KW-0732">Signal</keyword>
<reference evidence="2 3" key="1">
    <citation type="submission" date="2019-07" db="EMBL/GenBank/DDBJ databases">
        <authorList>
            <person name="Huq M.A."/>
        </authorList>
    </citation>
    <scope>NUCLEOTIDE SEQUENCE [LARGE SCALE GENOMIC DNA]</scope>
    <source>
        <strain evidence="2 3">MAH-3</strain>
    </source>
</reference>
<dbReference type="Proteomes" id="UP000316008">
    <property type="component" value="Unassembled WGS sequence"/>
</dbReference>
<organism evidence="2 3">
    <name type="scientific">Fluviicola chungangensis</name>
    <dbReference type="NCBI Taxonomy" id="2597671"/>
    <lineage>
        <taxon>Bacteria</taxon>
        <taxon>Pseudomonadati</taxon>
        <taxon>Bacteroidota</taxon>
        <taxon>Flavobacteriia</taxon>
        <taxon>Flavobacteriales</taxon>
        <taxon>Crocinitomicaceae</taxon>
        <taxon>Fluviicola</taxon>
    </lineage>
</organism>
<feature type="chain" id="PRO_5021883164" description="Porin family protein" evidence="1">
    <location>
        <begin position="23"/>
        <end position="210"/>
    </location>
</feature>
<dbReference type="OrthoDB" id="1118003at2"/>
<accession>A0A556N2Z0</accession>